<feature type="compositionally biased region" description="Low complexity" evidence="8">
    <location>
        <begin position="334"/>
        <end position="344"/>
    </location>
</feature>
<keyword evidence="2" id="KW-0193">Cuticle</keyword>
<evidence type="ECO:0000256" key="7">
    <source>
        <dbReference type="ARBA" id="ARBA00023136"/>
    </source>
</evidence>
<keyword evidence="3" id="KW-1003">Cell membrane</keyword>
<dbReference type="PANTHER" id="PTHR22907">
    <property type="entry name" value="GH04558P"/>
    <property type="match status" value="1"/>
</dbReference>
<feature type="domain" description="ZP" evidence="11">
    <location>
        <begin position="30"/>
        <end position="274"/>
    </location>
</feature>
<evidence type="ECO:0000256" key="1">
    <source>
        <dbReference type="ARBA" id="ARBA00004251"/>
    </source>
</evidence>
<evidence type="ECO:0000313" key="13">
    <source>
        <dbReference type="WBParaSite" id="PSAMB.scaffold4445size14573.g24314.t1"/>
    </source>
</evidence>
<feature type="signal peptide" evidence="10">
    <location>
        <begin position="1"/>
        <end position="17"/>
    </location>
</feature>
<feature type="compositionally biased region" description="Polar residues" evidence="8">
    <location>
        <begin position="373"/>
        <end position="384"/>
    </location>
</feature>
<dbReference type="InterPro" id="IPR001507">
    <property type="entry name" value="ZP_dom"/>
</dbReference>
<evidence type="ECO:0000256" key="6">
    <source>
        <dbReference type="ARBA" id="ARBA00022989"/>
    </source>
</evidence>
<dbReference type="InterPro" id="IPR056953">
    <property type="entry name" value="CUT_N"/>
</dbReference>
<dbReference type="GO" id="GO:0042302">
    <property type="term" value="F:structural constituent of cuticle"/>
    <property type="evidence" value="ECO:0007669"/>
    <property type="project" value="UniProtKB-KW"/>
</dbReference>
<dbReference type="PANTHER" id="PTHR22907:SF54">
    <property type="entry name" value="GH04558P"/>
    <property type="match status" value="1"/>
</dbReference>
<feature type="compositionally biased region" description="Polar residues" evidence="8">
    <location>
        <begin position="345"/>
        <end position="355"/>
    </location>
</feature>
<keyword evidence="7 9" id="KW-0472">Membrane</keyword>
<keyword evidence="12" id="KW-1185">Reference proteome</keyword>
<dbReference type="Gene3D" id="2.60.40.4100">
    <property type="entry name" value="Zona pellucida, ZP-C domain"/>
    <property type="match status" value="1"/>
</dbReference>
<keyword evidence="6 9" id="KW-1133">Transmembrane helix</keyword>
<evidence type="ECO:0000256" key="5">
    <source>
        <dbReference type="ARBA" id="ARBA00022729"/>
    </source>
</evidence>
<evidence type="ECO:0000256" key="4">
    <source>
        <dbReference type="ARBA" id="ARBA00022692"/>
    </source>
</evidence>
<evidence type="ECO:0000256" key="9">
    <source>
        <dbReference type="SAM" id="Phobius"/>
    </source>
</evidence>
<dbReference type="InterPro" id="IPR051962">
    <property type="entry name" value="Cuticlin"/>
</dbReference>
<evidence type="ECO:0000256" key="10">
    <source>
        <dbReference type="SAM" id="SignalP"/>
    </source>
</evidence>
<accession>A0A914WM63</accession>
<keyword evidence="5 10" id="KW-0732">Signal</keyword>
<dbReference type="WBParaSite" id="PSAMB.scaffold4445size14573.g24314.t1">
    <property type="protein sequence ID" value="PSAMB.scaffold4445size14573.g24314.t1"/>
    <property type="gene ID" value="PSAMB.scaffold4445size14573.g24314"/>
</dbReference>
<organism evidence="12 13">
    <name type="scientific">Plectus sambesii</name>
    <dbReference type="NCBI Taxonomy" id="2011161"/>
    <lineage>
        <taxon>Eukaryota</taxon>
        <taxon>Metazoa</taxon>
        <taxon>Ecdysozoa</taxon>
        <taxon>Nematoda</taxon>
        <taxon>Chromadorea</taxon>
        <taxon>Plectida</taxon>
        <taxon>Plectina</taxon>
        <taxon>Plectoidea</taxon>
        <taxon>Plectidae</taxon>
        <taxon>Plectus</taxon>
    </lineage>
</organism>
<evidence type="ECO:0000313" key="12">
    <source>
        <dbReference type="Proteomes" id="UP000887566"/>
    </source>
</evidence>
<dbReference type="PROSITE" id="PS51034">
    <property type="entry name" value="ZP_2"/>
    <property type="match status" value="1"/>
</dbReference>
<protein>
    <submittedName>
        <fullName evidence="13">ZP domain-containing protein</fullName>
    </submittedName>
</protein>
<dbReference type="InterPro" id="IPR042235">
    <property type="entry name" value="ZP-C_dom"/>
</dbReference>
<dbReference type="Proteomes" id="UP000887566">
    <property type="component" value="Unplaced"/>
</dbReference>
<evidence type="ECO:0000256" key="3">
    <source>
        <dbReference type="ARBA" id="ARBA00022475"/>
    </source>
</evidence>
<comment type="subcellular location">
    <subcellularLocation>
        <location evidence="1">Cell membrane</location>
        <topology evidence="1">Single-pass type I membrane protein</topology>
    </subcellularLocation>
</comment>
<dbReference type="GO" id="GO:0005886">
    <property type="term" value="C:plasma membrane"/>
    <property type="evidence" value="ECO:0007669"/>
    <property type="project" value="UniProtKB-SubCell"/>
</dbReference>
<feature type="region of interest" description="Disordered" evidence="8">
    <location>
        <begin position="278"/>
        <end position="388"/>
    </location>
</feature>
<evidence type="ECO:0000256" key="2">
    <source>
        <dbReference type="ARBA" id="ARBA00022460"/>
    </source>
</evidence>
<name>A0A914WM63_9BILA</name>
<feature type="transmembrane region" description="Helical" evidence="9">
    <location>
        <begin position="486"/>
        <end position="510"/>
    </location>
</feature>
<dbReference type="Pfam" id="PF25301">
    <property type="entry name" value="CUT_C"/>
    <property type="match status" value="1"/>
</dbReference>
<evidence type="ECO:0000259" key="11">
    <source>
        <dbReference type="PROSITE" id="PS51034"/>
    </source>
</evidence>
<dbReference type="AlphaFoldDB" id="A0A914WM63"/>
<dbReference type="SMART" id="SM00241">
    <property type="entry name" value="ZP"/>
    <property type="match status" value="1"/>
</dbReference>
<keyword evidence="4 9" id="KW-0812">Transmembrane</keyword>
<reference evidence="13" key="1">
    <citation type="submission" date="2022-11" db="UniProtKB">
        <authorList>
            <consortium name="WormBaseParasite"/>
        </authorList>
    </citation>
    <scope>IDENTIFICATION</scope>
</reference>
<sequence length="520" mass="55986">MYRKILTLLAVLTACGATPIDNGVVDSTVQCSADSIKVVFKTRNPFQGRIFVKGNVDKDECKHSYTDDVASQSTNPEISFMFGDCNMQRARRLAPQRGMMQSIVVIISFHRIFLTKVDRAYKIQCFYMEADKILTASLDVSMLTTTNLEDTAGMPMCKYTVRSGSRDGPETKYATVGSATYHEWECESTTHNILVKNCVVDNGKDEKHDIIDSRGCAIDPVIMPDLTYDTTGNAKAYVESHAFKFADQPTVFFQCVVQLCNKGEPECDTLTPPPCTPGYTRSPIAGNPPGVTAASTGGEEGPTDALGVEEGETGVLGGEEGETGAPTGEGGQTGAPTGEGEQTGVSTSQEGQTGTPVVGLETTGYEAGADQSGVPTGSEGSTENPADAEETITTISPARFGFRRKTFQFRAKRNAAVLASREQRENRFGENEMDLMSNSFIVLDLEDSPNDIEHLSERNRFFVASDVLPELTGGGDTQVCLSPSGFGILLTMVTTVFVVSATVAICFFAGKFRVEDMKIA</sequence>
<dbReference type="PROSITE" id="PS51257">
    <property type="entry name" value="PROKAR_LIPOPROTEIN"/>
    <property type="match status" value="1"/>
</dbReference>
<feature type="chain" id="PRO_5036812826" evidence="10">
    <location>
        <begin position="18"/>
        <end position="520"/>
    </location>
</feature>
<proteinExistence type="predicted"/>
<evidence type="ECO:0000256" key="8">
    <source>
        <dbReference type="SAM" id="MobiDB-lite"/>
    </source>
</evidence>
<dbReference type="InterPro" id="IPR057475">
    <property type="entry name" value="CUT_C"/>
</dbReference>
<dbReference type="Pfam" id="PF25057">
    <property type="entry name" value="CUT_N"/>
    <property type="match status" value="1"/>
</dbReference>